<gene>
    <name evidence="5" type="primary">LOC106470268</name>
</gene>
<dbReference type="InterPro" id="IPR000571">
    <property type="entry name" value="Znf_CCCH"/>
</dbReference>
<dbReference type="Proteomes" id="UP000694941">
    <property type="component" value="Unplaced"/>
</dbReference>
<evidence type="ECO:0000313" key="5">
    <source>
        <dbReference type="RefSeq" id="XP_022254575.1"/>
    </source>
</evidence>
<sequence length="694" mass="77376">MAAFNKSSDDCYFYFYSTCTKGEDCPFRHCEAALGTETVCSLWKEGKCFRQLCKYRHMESRKNRSQIPCYWENQPGGCRKIHCVFMHQKARADVSVEGMILPVNSQSVAVTNCTTSTTPGGYGEQVSSTNQLGAQGIGVTSVSQVIAPVVVSFEEGEESDNESCNSTPLKSSPFFQRTVNFGNVTRPNASRTVNFSPEGDVENDVRVKTLEQIRMEKMHKESEKFYKTELEELEQTGSLQLQCVNVENVPGCGDLRKHLKQKRKSSEPLGDPGNPEPAIKKRKVIRLGMSDSGKIFFYYYLKLIVNAEYYKEGGVTLGYSDNLGRSMHAVKSSPSKEEKENNIIQKPNPTNRQTIQLKRLKPTREHKEEHRNGRLDKEEKPIGLSVSNTYESGNKNYTSKEEIKEIIRVDTSPSVDGVIKSEENLSTTQHADTSKDISFQAENVCLSNTKETNEVTSQQPLITTALPDKSNIQDGLQTNSAVTQSSESVYINFSSRAEIFSSDQSQKLPGDVPTVLSSALVRESECKTSTEILSTDVTNTGHTSVRDTCLDKLHPSVNVNKNEENINITSASRESICVEDCGLETRKVTTEIDSAVKENISCKEYSRMSSIPFSADLSESSDNPQNDSSKVDTTLQPSETSTTFHQQTSSSNLLSSSSNDDFYEIFMGEDDIDVLVEEKNDDELMQELEDMINS</sequence>
<evidence type="ECO:0000256" key="2">
    <source>
        <dbReference type="SAM" id="MobiDB-lite"/>
    </source>
</evidence>
<dbReference type="PANTHER" id="PTHR15725">
    <property type="entry name" value="ZN-FINGER, C-X8-C-X5-C-X3-H TYPE-CONTAINING"/>
    <property type="match status" value="1"/>
</dbReference>
<keyword evidence="1" id="KW-0862">Zinc</keyword>
<keyword evidence="1" id="KW-0479">Metal-binding</keyword>
<proteinExistence type="predicted"/>
<dbReference type="RefSeq" id="XP_022254575.1">
    <property type="nucleotide sequence ID" value="XM_022398867.1"/>
</dbReference>
<evidence type="ECO:0000256" key="1">
    <source>
        <dbReference type="PROSITE-ProRule" id="PRU00723"/>
    </source>
</evidence>
<feature type="region of interest" description="Disordered" evidence="2">
    <location>
        <begin position="361"/>
        <end position="390"/>
    </location>
</feature>
<dbReference type="PANTHER" id="PTHR15725:SF14">
    <property type="entry name" value="ZINC FINGER CCCH DOMAIN-CONTAINING PROTEIN 11A"/>
    <property type="match status" value="1"/>
</dbReference>
<feature type="zinc finger region" description="C3H1-type" evidence="1">
    <location>
        <begin position="5"/>
        <end position="32"/>
    </location>
</feature>
<dbReference type="Pfam" id="PF15663">
    <property type="entry name" value="zf-CCCH_3"/>
    <property type="match status" value="1"/>
</dbReference>
<keyword evidence="4" id="KW-1185">Reference proteome</keyword>
<reference evidence="5" key="1">
    <citation type="submission" date="2025-08" db="UniProtKB">
        <authorList>
            <consortium name="RefSeq"/>
        </authorList>
    </citation>
    <scope>IDENTIFICATION</scope>
    <source>
        <tissue evidence="5">Muscle</tissue>
    </source>
</reference>
<feature type="compositionally biased region" description="Basic and acidic residues" evidence="2">
    <location>
        <begin position="362"/>
        <end position="381"/>
    </location>
</feature>
<dbReference type="Gene3D" id="4.10.1000.10">
    <property type="entry name" value="Zinc finger, CCCH-type"/>
    <property type="match status" value="1"/>
</dbReference>
<evidence type="ECO:0000259" key="3">
    <source>
        <dbReference type="PROSITE" id="PS50103"/>
    </source>
</evidence>
<dbReference type="SMART" id="SM00356">
    <property type="entry name" value="ZnF_C3H1"/>
    <property type="match status" value="3"/>
</dbReference>
<organism evidence="4 5">
    <name type="scientific">Limulus polyphemus</name>
    <name type="common">Atlantic horseshoe crab</name>
    <dbReference type="NCBI Taxonomy" id="6850"/>
    <lineage>
        <taxon>Eukaryota</taxon>
        <taxon>Metazoa</taxon>
        <taxon>Ecdysozoa</taxon>
        <taxon>Arthropoda</taxon>
        <taxon>Chelicerata</taxon>
        <taxon>Merostomata</taxon>
        <taxon>Xiphosura</taxon>
        <taxon>Limulidae</taxon>
        <taxon>Limulus</taxon>
    </lineage>
</organism>
<protein>
    <submittedName>
        <fullName evidence="5">Zinc finger CCCH domain-containing protein 11A-like</fullName>
    </submittedName>
</protein>
<name>A0ABM1TFB9_LIMPO</name>
<feature type="region of interest" description="Disordered" evidence="2">
    <location>
        <begin position="258"/>
        <end position="277"/>
    </location>
</feature>
<accession>A0ABM1TFB9</accession>
<feature type="region of interest" description="Disordered" evidence="2">
    <location>
        <begin position="614"/>
        <end position="657"/>
    </location>
</feature>
<feature type="domain" description="C3H1-type" evidence="3">
    <location>
        <begin position="5"/>
        <end position="32"/>
    </location>
</feature>
<evidence type="ECO:0000313" key="4">
    <source>
        <dbReference type="Proteomes" id="UP000694941"/>
    </source>
</evidence>
<dbReference type="PROSITE" id="PS50103">
    <property type="entry name" value="ZF_C3H1"/>
    <property type="match status" value="1"/>
</dbReference>
<feature type="compositionally biased region" description="Low complexity" evidence="2">
    <location>
        <begin position="638"/>
        <end position="657"/>
    </location>
</feature>
<keyword evidence="1" id="KW-0863">Zinc-finger</keyword>
<dbReference type="GeneID" id="106470268"/>
<feature type="compositionally biased region" description="Polar residues" evidence="2">
    <location>
        <begin position="614"/>
        <end position="637"/>
    </location>
</feature>
<dbReference type="InterPro" id="IPR041686">
    <property type="entry name" value="Znf-CCCH_3"/>
</dbReference>